<evidence type="ECO:0000256" key="2">
    <source>
        <dbReference type="ARBA" id="ARBA00022840"/>
    </source>
</evidence>
<dbReference type="Proteomes" id="UP001244443">
    <property type="component" value="Chromosome"/>
</dbReference>
<gene>
    <name evidence="4" type="ORF">QYS48_16570</name>
</gene>
<dbReference type="InterPro" id="IPR027417">
    <property type="entry name" value="P-loop_NTPase"/>
</dbReference>
<dbReference type="AlphaFoldDB" id="A0AA51RCV7"/>
<proteinExistence type="predicted"/>
<organism evidence="4 5">
    <name type="scientific">Marivirga arenosa</name>
    <dbReference type="NCBI Taxonomy" id="3059076"/>
    <lineage>
        <taxon>Bacteria</taxon>
        <taxon>Pseudomonadati</taxon>
        <taxon>Bacteroidota</taxon>
        <taxon>Cytophagia</taxon>
        <taxon>Cytophagales</taxon>
        <taxon>Marivirgaceae</taxon>
        <taxon>Marivirga</taxon>
    </lineage>
</organism>
<dbReference type="RefSeq" id="WP_308357001.1">
    <property type="nucleotide sequence ID" value="NZ_CP129970.2"/>
</dbReference>
<dbReference type="PANTHER" id="PTHR43788:SF6">
    <property type="entry name" value="DNA HELICASE B"/>
    <property type="match status" value="1"/>
</dbReference>
<dbReference type="CDD" id="cd17933">
    <property type="entry name" value="DEXSc_RecD-like"/>
    <property type="match status" value="1"/>
</dbReference>
<dbReference type="InterPro" id="IPR003593">
    <property type="entry name" value="AAA+_ATPase"/>
</dbReference>
<keyword evidence="2" id="KW-0067">ATP-binding</keyword>
<dbReference type="CDD" id="cd18809">
    <property type="entry name" value="SF1_C_RecD"/>
    <property type="match status" value="1"/>
</dbReference>
<evidence type="ECO:0000256" key="1">
    <source>
        <dbReference type="ARBA" id="ARBA00022741"/>
    </source>
</evidence>
<dbReference type="SMART" id="SM00382">
    <property type="entry name" value="AAA"/>
    <property type="match status" value="1"/>
</dbReference>
<name>A0AA51RCV7_9BACT</name>
<keyword evidence="1" id="KW-0547">Nucleotide-binding</keyword>
<feature type="domain" description="AAA+ ATPase" evidence="3">
    <location>
        <begin position="37"/>
        <end position="196"/>
    </location>
</feature>
<keyword evidence="5" id="KW-1185">Reference proteome</keyword>
<dbReference type="InterPro" id="IPR027785">
    <property type="entry name" value="UvrD-like_helicase_C"/>
</dbReference>
<protein>
    <submittedName>
        <fullName evidence="4">AAA family ATPase</fullName>
    </submittedName>
</protein>
<dbReference type="InterPro" id="IPR050534">
    <property type="entry name" value="Coronavir_polyprotein_1ab"/>
</dbReference>
<evidence type="ECO:0000313" key="5">
    <source>
        <dbReference type="Proteomes" id="UP001244443"/>
    </source>
</evidence>
<dbReference type="Pfam" id="PF13538">
    <property type="entry name" value="UvrD_C_2"/>
    <property type="match status" value="1"/>
</dbReference>
<dbReference type="GO" id="GO:0005524">
    <property type="term" value="F:ATP binding"/>
    <property type="evidence" value="ECO:0007669"/>
    <property type="project" value="UniProtKB-KW"/>
</dbReference>
<dbReference type="Gene3D" id="3.40.50.300">
    <property type="entry name" value="P-loop containing nucleotide triphosphate hydrolases"/>
    <property type="match status" value="3"/>
</dbReference>
<dbReference type="Pfam" id="PF13604">
    <property type="entry name" value="AAA_30"/>
    <property type="match status" value="1"/>
</dbReference>
<sequence length="468" mass="53849">MPKASQIIRSKFPFEPTSSQSQFFKLLDTFFDIDDADRPIMLLKGYAGTGKTTIVSALVKFLPLFNYKYVLMAPTGRAAKVMSNYSKRLAFTIHKKIYHQNNEIGSGDLNFSLQKNYHEHTLFIIDEASMLSDDKGFGNSSLLDDVVNYIFQNPGNRILFIGDDAQLPPVGKSNSAGLDANFLRTSYRSEVVESILTEVMRQAEGSGILYNATLLRAQLSQKDFKIQFRTQAFKDIFKMTGERLEDGLRYSYDKYGIENTAIICRSNKMAVQYNEYIRRQIHFMEGELEAGDFLMIVRNNYVYQTEDTPGGFLANGDFMEVVKVINFEEMYGLRFADLEIRLTDYEDHPNLQVKVILDTLHANSPSLSNEDYLNLYNQVAEDYMDLSSKTERKAAIKKDPYLNALQIKFAYALTCHKSQGGQWKSVFVDQGYLTDEMINKEYIRWLYTAITRSTEELFLVNFHPKFYN</sequence>
<reference evidence="4" key="1">
    <citation type="submission" date="2023-08" db="EMBL/GenBank/DDBJ databases">
        <title>Comparative genomics and taxonomic characterization of three novel marine species of genus Marivirga.</title>
        <authorList>
            <person name="Muhammad N."/>
            <person name="Kim S.-G."/>
        </authorList>
    </citation>
    <scope>NUCLEOTIDE SEQUENCE [LARGE SCALE GENOMIC DNA]</scope>
    <source>
        <strain evidence="4">ABR2-2</strain>
    </source>
</reference>
<dbReference type="PANTHER" id="PTHR43788">
    <property type="entry name" value="DNA2/NAM7 HELICASE FAMILY MEMBER"/>
    <property type="match status" value="1"/>
</dbReference>
<accession>A0AA51RCV7</accession>
<dbReference type="EMBL" id="CP129970">
    <property type="protein sequence ID" value="WMN06994.1"/>
    <property type="molecule type" value="Genomic_DNA"/>
</dbReference>
<dbReference type="Gene3D" id="2.30.30.940">
    <property type="match status" value="1"/>
</dbReference>
<evidence type="ECO:0000313" key="4">
    <source>
        <dbReference type="EMBL" id="WMN06994.1"/>
    </source>
</evidence>
<evidence type="ECO:0000259" key="3">
    <source>
        <dbReference type="SMART" id="SM00382"/>
    </source>
</evidence>
<dbReference type="GO" id="GO:0003678">
    <property type="term" value="F:DNA helicase activity"/>
    <property type="evidence" value="ECO:0007669"/>
    <property type="project" value="UniProtKB-ARBA"/>
</dbReference>
<dbReference type="SUPFAM" id="SSF52540">
    <property type="entry name" value="P-loop containing nucleoside triphosphate hydrolases"/>
    <property type="match status" value="2"/>
</dbReference>